<evidence type="ECO:0000313" key="3">
    <source>
        <dbReference type="Proteomes" id="UP001497516"/>
    </source>
</evidence>
<reference evidence="2 3" key="1">
    <citation type="submission" date="2024-04" db="EMBL/GenBank/DDBJ databases">
        <authorList>
            <person name="Fracassetti M."/>
        </authorList>
    </citation>
    <scope>NUCLEOTIDE SEQUENCE [LARGE SCALE GENOMIC DNA]</scope>
</reference>
<dbReference type="Gene3D" id="3.30.420.10">
    <property type="entry name" value="Ribonuclease H-like superfamily/Ribonuclease H"/>
    <property type="match status" value="1"/>
</dbReference>
<dbReference type="EMBL" id="OZ034813">
    <property type="protein sequence ID" value="CAL1354854.1"/>
    <property type="molecule type" value="Genomic_DNA"/>
</dbReference>
<proteinExistence type="predicted"/>
<dbReference type="GO" id="GO:0004523">
    <property type="term" value="F:RNA-DNA hybrid ribonuclease activity"/>
    <property type="evidence" value="ECO:0007669"/>
    <property type="project" value="InterPro"/>
</dbReference>
<protein>
    <recommendedName>
        <fullName evidence="1">RNase H type-1 domain-containing protein</fullName>
    </recommendedName>
</protein>
<organism evidence="2 3">
    <name type="scientific">Linum trigynum</name>
    <dbReference type="NCBI Taxonomy" id="586398"/>
    <lineage>
        <taxon>Eukaryota</taxon>
        <taxon>Viridiplantae</taxon>
        <taxon>Streptophyta</taxon>
        <taxon>Embryophyta</taxon>
        <taxon>Tracheophyta</taxon>
        <taxon>Spermatophyta</taxon>
        <taxon>Magnoliopsida</taxon>
        <taxon>eudicotyledons</taxon>
        <taxon>Gunneridae</taxon>
        <taxon>Pentapetalae</taxon>
        <taxon>rosids</taxon>
        <taxon>fabids</taxon>
        <taxon>Malpighiales</taxon>
        <taxon>Linaceae</taxon>
        <taxon>Linum</taxon>
    </lineage>
</organism>
<sequence length="109" mass="12213">MHCLSPIEAEAKALLEGTLAAVDLNATCLILSYCLGLVKALQGHPKEWPWRAAANLGRILLLTRLFPNIRIDWICRKRNSKADWVARSCARNQLPADWVQILDIVSPLL</sequence>
<dbReference type="Pfam" id="PF13456">
    <property type="entry name" value="RVT_3"/>
    <property type="match status" value="1"/>
</dbReference>
<dbReference type="InterPro" id="IPR036397">
    <property type="entry name" value="RNaseH_sf"/>
</dbReference>
<feature type="domain" description="RNase H type-1" evidence="1">
    <location>
        <begin position="2"/>
        <end position="89"/>
    </location>
</feature>
<keyword evidence="3" id="KW-1185">Reference proteome</keyword>
<dbReference type="Proteomes" id="UP001497516">
    <property type="component" value="Chromosome 1"/>
</dbReference>
<dbReference type="GO" id="GO:0003676">
    <property type="term" value="F:nucleic acid binding"/>
    <property type="evidence" value="ECO:0007669"/>
    <property type="project" value="InterPro"/>
</dbReference>
<gene>
    <name evidence="2" type="ORF">LTRI10_LOCUS2640</name>
</gene>
<dbReference type="AlphaFoldDB" id="A0AAV2CFT5"/>
<accession>A0AAV2CFT5</accession>
<evidence type="ECO:0000259" key="1">
    <source>
        <dbReference type="Pfam" id="PF13456"/>
    </source>
</evidence>
<dbReference type="InterPro" id="IPR044730">
    <property type="entry name" value="RNase_H-like_dom_plant"/>
</dbReference>
<dbReference type="CDD" id="cd06222">
    <property type="entry name" value="RNase_H_like"/>
    <property type="match status" value="1"/>
</dbReference>
<evidence type="ECO:0000313" key="2">
    <source>
        <dbReference type="EMBL" id="CAL1354854.1"/>
    </source>
</evidence>
<dbReference type="InterPro" id="IPR002156">
    <property type="entry name" value="RNaseH_domain"/>
</dbReference>
<name>A0AAV2CFT5_9ROSI</name>